<reference evidence="3" key="1">
    <citation type="journal article" date="2019" name="Int. J. Syst. Evol. Microbiol.">
        <title>The Global Catalogue of Microorganisms (GCM) 10K type strain sequencing project: providing services to taxonomists for standard genome sequencing and annotation.</title>
        <authorList>
            <consortium name="The Broad Institute Genomics Platform"/>
            <consortium name="The Broad Institute Genome Sequencing Center for Infectious Disease"/>
            <person name="Wu L."/>
            <person name="Ma J."/>
        </authorList>
    </citation>
    <scope>NUCLEOTIDE SEQUENCE [LARGE SCALE GENOMIC DNA]</scope>
    <source>
        <strain evidence="3">JCM 16902</strain>
    </source>
</reference>
<protein>
    <submittedName>
        <fullName evidence="2">Uncharacterized protein</fullName>
    </submittedName>
</protein>
<evidence type="ECO:0000313" key="3">
    <source>
        <dbReference type="Proteomes" id="UP001501074"/>
    </source>
</evidence>
<organism evidence="2 3">
    <name type="scientific">Kineosporia mesophila</name>
    <dbReference type="NCBI Taxonomy" id="566012"/>
    <lineage>
        <taxon>Bacteria</taxon>
        <taxon>Bacillati</taxon>
        <taxon>Actinomycetota</taxon>
        <taxon>Actinomycetes</taxon>
        <taxon>Kineosporiales</taxon>
        <taxon>Kineosporiaceae</taxon>
        <taxon>Kineosporia</taxon>
    </lineage>
</organism>
<evidence type="ECO:0000256" key="1">
    <source>
        <dbReference type="SAM" id="MobiDB-lite"/>
    </source>
</evidence>
<dbReference type="Proteomes" id="UP001501074">
    <property type="component" value="Unassembled WGS sequence"/>
</dbReference>
<name>A0ABP6ZHG6_9ACTN</name>
<keyword evidence="3" id="KW-1185">Reference proteome</keyword>
<dbReference type="EMBL" id="BAAAZO010000003">
    <property type="protein sequence ID" value="GAA3609782.1"/>
    <property type="molecule type" value="Genomic_DNA"/>
</dbReference>
<evidence type="ECO:0000313" key="2">
    <source>
        <dbReference type="EMBL" id="GAA3609782.1"/>
    </source>
</evidence>
<accession>A0ABP6ZHG6</accession>
<proteinExistence type="predicted"/>
<feature type="region of interest" description="Disordered" evidence="1">
    <location>
        <begin position="1"/>
        <end position="20"/>
    </location>
</feature>
<comment type="caution">
    <text evidence="2">The sequence shown here is derived from an EMBL/GenBank/DDBJ whole genome shotgun (WGS) entry which is preliminary data.</text>
</comment>
<sequence length="111" mass="11756">MSAGRGRRLAGTDPHARGAPEALATQRLVQLGIIGTQDGLFGADFADIEQQFDFESAADHRASLTAGLPIWTAGHDDHPDKPGWGWPSTDHNSGCALFSRHLAAGHSQSLT</sequence>
<gene>
    <name evidence="2" type="ORF">GCM10022223_27320</name>
</gene>